<proteinExistence type="predicted"/>
<dbReference type="Proteomes" id="UP000663829">
    <property type="component" value="Unassembled WGS sequence"/>
</dbReference>
<dbReference type="EMBL" id="CAJOBA010045523">
    <property type="protein sequence ID" value="CAF4178061.1"/>
    <property type="molecule type" value="Genomic_DNA"/>
</dbReference>
<accession>A0A815TV94</accession>
<evidence type="ECO:0000313" key="1">
    <source>
        <dbReference type="EMBL" id="CAF1368853.1"/>
    </source>
</evidence>
<dbReference type="EMBL" id="CAJNOK010023861">
    <property type="protein sequence ID" value="CAF1368853.1"/>
    <property type="molecule type" value="Genomic_DNA"/>
</dbReference>
<reference evidence="2" key="1">
    <citation type="submission" date="2021-02" db="EMBL/GenBank/DDBJ databases">
        <authorList>
            <person name="Nowell W R."/>
        </authorList>
    </citation>
    <scope>NUCLEOTIDE SEQUENCE</scope>
</reference>
<comment type="caution">
    <text evidence="2">The sequence shown here is derived from an EMBL/GenBank/DDBJ whole genome shotgun (WGS) entry which is preliminary data.</text>
</comment>
<protein>
    <submittedName>
        <fullName evidence="2">Uncharacterized protein</fullName>
    </submittedName>
</protein>
<keyword evidence="5" id="KW-1185">Reference proteome</keyword>
<evidence type="ECO:0000313" key="2">
    <source>
        <dbReference type="EMBL" id="CAF1511085.1"/>
    </source>
</evidence>
<gene>
    <name evidence="2" type="ORF">GPM918_LOCUS37117</name>
    <name evidence="1" type="ORF">OVA965_LOCUS31576</name>
    <name evidence="4" type="ORF">SRO942_LOCUS37877</name>
    <name evidence="3" type="ORF">TMI583_LOCUS32408</name>
</gene>
<dbReference type="Proteomes" id="UP000677228">
    <property type="component" value="Unassembled WGS sequence"/>
</dbReference>
<evidence type="ECO:0000313" key="4">
    <source>
        <dbReference type="EMBL" id="CAF4371836.1"/>
    </source>
</evidence>
<dbReference type="Proteomes" id="UP000681722">
    <property type="component" value="Unassembled WGS sequence"/>
</dbReference>
<evidence type="ECO:0000313" key="5">
    <source>
        <dbReference type="Proteomes" id="UP000663829"/>
    </source>
</evidence>
<dbReference type="EMBL" id="CAJNOQ010023154">
    <property type="protein sequence ID" value="CAF1511085.1"/>
    <property type="molecule type" value="Genomic_DNA"/>
</dbReference>
<organism evidence="2 5">
    <name type="scientific">Didymodactylos carnosus</name>
    <dbReference type="NCBI Taxonomy" id="1234261"/>
    <lineage>
        <taxon>Eukaryota</taxon>
        <taxon>Metazoa</taxon>
        <taxon>Spiralia</taxon>
        <taxon>Gnathifera</taxon>
        <taxon>Rotifera</taxon>
        <taxon>Eurotatoria</taxon>
        <taxon>Bdelloidea</taxon>
        <taxon>Philodinida</taxon>
        <taxon>Philodinidae</taxon>
        <taxon>Didymodactylos</taxon>
    </lineage>
</organism>
<feature type="non-terminal residue" evidence="2">
    <location>
        <position position="1"/>
    </location>
</feature>
<dbReference type="OrthoDB" id="10029907at2759"/>
<name>A0A815TV94_9BILA</name>
<evidence type="ECO:0000313" key="3">
    <source>
        <dbReference type="EMBL" id="CAF4178061.1"/>
    </source>
</evidence>
<dbReference type="Proteomes" id="UP000682733">
    <property type="component" value="Unassembled WGS sequence"/>
</dbReference>
<dbReference type="AlphaFoldDB" id="A0A815TV94"/>
<dbReference type="EMBL" id="CAJOBC010088695">
    <property type="protein sequence ID" value="CAF4371836.1"/>
    <property type="molecule type" value="Genomic_DNA"/>
</dbReference>
<sequence>TLTPTNGNSTCLPSACGSRSVGGKSLCSSNLDCECFTLTSNATMGICAVADLACSNVIRCNLDNITCSIPNTICVNNTRCQQPVCYPLAFASTQLCPPQNSTTVTAAVATTTTSGM</sequence>